<evidence type="ECO:0000259" key="2">
    <source>
        <dbReference type="SMART" id="SM00575"/>
    </source>
</evidence>
<keyword evidence="4" id="KW-1185">Reference proteome</keyword>
<name>A0ABR0NNT2_GOSAR</name>
<feature type="region of interest" description="Disordered" evidence="1">
    <location>
        <begin position="16"/>
        <end position="35"/>
    </location>
</feature>
<organism evidence="3 4">
    <name type="scientific">Gossypium arboreum</name>
    <name type="common">Tree cotton</name>
    <name type="synonym">Gossypium nanking</name>
    <dbReference type="NCBI Taxonomy" id="29729"/>
    <lineage>
        <taxon>Eukaryota</taxon>
        <taxon>Viridiplantae</taxon>
        <taxon>Streptophyta</taxon>
        <taxon>Embryophyta</taxon>
        <taxon>Tracheophyta</taxon>
        <taxon>Spermatophyta</taxon>
        <taxon>Magnoliopsida</taxon>
        <taxon>eudicotyledons</taxon>
        <taxon>Gunneridae</taxon>
        <taxon>Pentapetalae</taxon>
        <taxon>rosids</taxon>
        <taxon>malvids</taxon>
        <taxon>Malvales</taxon>
        <taxon>Malvaceae</taxon>
        <taxon>Malvoideae</taxon>
        <taxon>Gossypium</taxon>
    </lineage>
</organism>
<evidence type="ECO:0000313" key="3">
    <source>
        <dbReference type="EMBL" id="KAK5802998.1"/>
    </source>
</evidence>
<feature type="domain" description="Zinc finger PMZ-type" evidence="2">
    <location>
        <begin position="115"/>
        <end position="142"/>
    </location>
</feature>
<evidence type="ECO:0000256" key="1">
    <source>
        <dbReference type="SAM" id="MobiDB-lite"/>
    </source>
</evidence>
<protein>
    <recommendedName>
        <fullName evidence="2">Zinc finger PMZ-type domain-containing protein</fullName>
    </recommendedName>
</protein>
<gene>
    <name evidence="3" type="ORF">PVK06_030635</name>
</gene>
<dbReference type="EMBL" id="JARKNE010000009">
    <property type="protein sequence ID" value="KAK5802998.1"/>
    <property type="molecule type" value="Genomic_DNA"/>
</dbReference>
<dbReference type="Proteomes" id="UP001358586">
    <property type="component" value="Chromosome 9"/>
</dbReference>
<dbReference type="InterPro" id="IPR006564">
    <property type="entry name" value="Znf_PMZ"/>
</dbReference>
<reference evidence="3 4" key="1">
    <citation type="submission" date="2023-03" db="EMBL/GenBank/DDBJ databases">
        <title>WGS of Gossypium arboreum.</title>
        <authorList>
            <person name="Yu D."/>
        </authorList>
    </citation>
    <scope>NUCLEOTIDE SEQUENCE [LARGE SCALE GENOMIC DNA]</scope>
    <source>
        <tissue evidence="3">Leaf</tissue>
    </source>
</reference>
<comment type="caution">
    <text evidence="3">The sequence shown here is derived from an EMBL/GenBank/DDBJ whole genome shotgun (WGS) entry which is preliminary data.</text>
</comment>
<accession>A0ABR0NNT2</accession>
<dbReference type="SMART" id="SM00575">
    <property type="entry name" value="ZnF_PMZ"/>
    <property type="match status" value="1"/>
</dbReference>
<proteinExistence type="predicted"/>
<evidence type="ECO:0000313" key="4">
    <source>
        <dbReference type="Proteomes" id="UP001358586"/>
    </source>
</evidence>
<sequence>MMYSLRRLPVRGSRTLQMMPVSTKPKDSEGGSNKEKEDQQFTAYSLLAHKHNVNLSADDALEFLDYHTKGVTIQVRRWTQETYFYLVTLWFHVTEFNRPNQGIADGQYRVHLRNRTYDCGTFDALHYLCAHAVTVCQNLRLDPMSYIDKVYKIEYLYNVWRHVFPPVLDEHK</sequence>
<feature type="compositionally biased region" description="Basic and acidic residues" evidence="1">
    <location>
        <begin position="24"/>
        <end position="35"/>
    </location>
</feature>